<dbReference type="AlphaFoldDB" id="A0A0L7L099"/>
<name>A0A0L7L099_OPEBR</name>
<feature type="transmembrane region" description="Helical" evidence="1">
    <location>
        <begin position="233"/>
        <end position="261"/>
    </location>
</feature>
<protein>
    <submittedName>
        <fullName evidence="2">Gustatory receptor 45</fullName>
    </submittedName>
</protein>
<comment type="caution">
    <text evidence="2">The sequence shown here is derived from an EMBL/GenBank/DDBJ whole genome shotgun (WGS) entry which is preliminary data.</text>
</comment>
<feature type="transmembrane region" description="Helical" evidence="1">
    <location>
        <begin position="149"/>
        <end position="170"/>
    </location>
</feature>
<keyword evidence="1" id="KW-0812">Transmembrane</keyword>
<keyword evidence="2" id="KW-0675">Receptor</keyword>
<keyword evidence="3" id="KW-1185">Reference proteome</keyword>
<accession>A0A0L7L099</accession>
<organism evidence="2 3">
    <name type="scientific">Operophtera brumata</name>
    <name type="common">Winter moth</name>
    <name type="synonym">Phalaena brumata</name>
    <dbReference type="NCBI Taxonomy" id="104452"/>
    <lineage>
        <taxon>Eukaryota</taxon>
        <taxon>Metazoa</taxon>
        <taxon>Ecdysozoa</taxon>
        <taxon>Arthropoda</taxon>
        <taxon>Hexapoda</taxon>
        <taxon>Insecta</taxon>
        <taxon>Pterygota</taxon>
        <taxon>Neoptera</taxon>
        <taxon>Endopterygota</taxon>
        <taxon>Lepidoptera</taxon>
        <taxon>Glossata</taxon>
        <taxon>Ditrysia</taxon>
        <taxon>Geometroidea</taxon>
        <taxon>Geometridae</taxon>
        <taxon>Larentiinae</taxon>
        <taxon>Operophtera</taxon>
    </lineage>
</organism>
<gene>
    <name evidence="2" type="ORF">OBRU01_07334</name>
</gene>
<keyword evidence="1" id="KW-0472">Membrane</keyword>
<evidence type="ECO:0000313" key="3">
    <source>
        <dbReference type="Proteomes" id="UP000037510"/>
    </source>
</evidence>
<proteinExistence type="predicted"/>
<feature type="transmembrane region" description="Helical" evidence="1">
    <location>
        <begin position="118"/>
        <end position="142"/>
    </location>
</feature>
<dbReference type="EMBL" id="JTDY01004003">
    <property type="protein sequence ID" value="KOB68726.1"/>
    <property type="molecule type" value="Genomic_DNA"/>
</dbReference>
<evidence type="ECO:0000313" key="2">
    <source>
        <dbReference type="EMBL" id="KOB68726.1"/>
    </source>
</evidence>
<evidence type="ECO:0000256" key="1">
    <source>
        <dbReference type="SAM" id="Phobius"/>
    </source>
</evidence>
<sequence>MYFSFLRTGVVCPASGRRMHTGSNTVHPVGAYRLAGGRTHSGVWKTPHAFIRTGGQSASDNMTIRKENTAEYLSNDILDEDFVNIFKSIYRLQFMFGTSRVDVRSRFVTPPTALQKCFTLLCAVLTLGSIYVVITVFFGMIADKSVTSLGISILLSIFTASSSNGIHVRFFNGRENSEFYVKMQKLDRLMKIDKCKAINSPLKLINDVSVFLILMVFVSLIGVACISQQFSALIFLGISLCVLTFMLELIACSSIVVYFFVRVQFVNSLIESYLKQVENDRKPIVLDSASTKSIRFLAETDNDFTTSETHIYLKEIFRSFRTFQGLYRFQV</sequence>
<reference evidence="2 3" key="1">
    <citation type="journal article" date="2015" name="Genome Biol. Evol.">
        <title>The genome of winter moth (Operophtera brumata) provides a genomic perspective on sexual dimorphism and phenology.</title>
        <authorList>
            <person name="Derks M.F."/>
            <person name="Smit S."/>
            <person name="Salis L."/>
            <person name="Schijlen E."/>
            <person name="Bossers A."/>
            <person name="Mateman C."/>
            <person name="Pijl A.S."/>
            <person name="de Ridder D."/>
            <person name="Groenen M.A."/>
            <person name="Visser M.E."/>
            <person name="Megens H.J."/>
        </authorList>
    </citation>
    <scope>NUCLEOTIDE SEQUENCE [LARGE SCALE GENOMIC DNA]</scope>
    <source>
        <strain evidence="2">WM2013NL</strain>
        <tissue evidence="2">Head and thorax</tissue>
    </source>
</reference>
<keyword evidence="1" id="KW-1133">Transmembrane helix</keyword>
<feature type="transmembrane region" description="Helical" evidence="1">
    <location>
        <begin position="208"/>
        <end position="226"/>
    </location>
</feature>
<dbReference type="Proteomes" id="UP000037510">
    <property type="component" value="Unassembled WGS sequence"/>
</dbReference>